<evidence type="ECO:0008006" key="6">
    <source>
        <dbReference type="Google" id="ProtNLM"/>
    </source>
</evidence>
<evidence type="ECO:0000313" key="5">
    <source>
        <dbReference type="Proteomes" id="UP000077628"/>
    </source>
</evidence>
<dbReference type="GO" id="GO:0006935">
    <property type="term" value="P:chemotaxis"/>
    <property type="evidence" value="ECO:0007669"/>
    <property type="project" value="UniProtKB-KW"/>
</dbReference>
<dbReference type="GO" id="GO:0004888">
    <property type="term" value="F:transmembrane signaling receptor activity"/>
    <property type="evidence" value="ECO:0007669"/>
    <property type="project" value="TreeGrafter"/>
</dbReference>
<feature type="region of interest" description="Disordered" evidence="3">
    <location>
        <begin position="47"/>
        <end position="71"/>
    </location>
</feature>
<protein>
    <recommendedName>
        <fullName evidence="6">Methyl-accepting chemotaxis protein</fullName>
    </recommendedName>
</protein>
<dbReference type="PANTHER" id="PTHR43531:SF11">
    <property type="entry name" value="METHYL-ACCEPTING CHEMOTAXIS PROTEIN 3"/>
    <property type="match status" value="1"/>
</dbReference>
<gene>
    <name evidence="4" type="ORF">A1355_24035</name>
</gene>
<feature type="compositionally biased region" description="Polar residues" evidence="3">
    <location>
        <begin position="1"/>
        <end position="11"/>
    </location>
</feature>
<sequence>MNQMNQITQQNAAASEELASTAEEMTGQAEQLQSLMSFFKIANAGGQRRVSTSHGGHAPHAKPGVIKLGPTPIRHHDQAGLDLEMQHFERF</sequence>
<dbReference type="AlphaFoldDB" id="A0A177NSY2"/>
<dbReference type="EMBL" id="LUUK01000139">
    <property type="protein sequence ID" value="OAI20373.1"/>
    <property type="molecule type" value="Genomic_DNA"/>
</dbReference>
<evidence type="ECO:0000313" key="4">
    <source>
        <dbReference type="EMBL" id="OAI20373.1"/>
    </source>
</evidence>
<dbReference type="InterPro" id="IPR051310">
    <property type="entry name" value="MCP_chemotaxis"/>
</dbReference>
<dbReference type="GO" id="GO:0005886">
    <property type="term" value="C:plasma membrane"/>
    <property type="evidence" value="ECO:0007669"/>
    <property type="project" value="TreeGrafter"/>
</dbReference>
<proteinExistence type="inferred from homology"/>
<organism evidence="4 5">
    <name type="scientific">Methylomonas koyamae</name>
    <dbReference type="NCBI Taxonomy" id="702114"/>
    <lineage>
        <taxon>Bacteria</taxon>
        <taxon>Pseudomonadati</taxon>
        <taxon>Pseudomonadota</taxon>
        <taxon>Gammaproteobacteria</taxon>
        <taxon>Methylococcales</taxon>
        <taxon>Methylococcaceae</taxon>
        <taxon>Methylomonas</taxon>
    </lineage>
</organism>
<name>A0A177NSY2_9GAMM</name>
<accession>A0A177NSY2</accession>
<dbReference type="Proteomes" id="UP000077628">
    <property type="component" value="Unassembled WGS sequence"/>
</dbReference>
<reference evidence="5" key="1">
    <citation type="submission" date="2016-03" db="EMBL/GenBank/DDBJ databases">
        <authorList>
            <person name="Heylen K."/>
            <person name="De Vos P."/>
            <person name="Vekeman B."/>
        </authorList>
    </citation>
    <scope>NUCLEOTIDE SEQUENCE [LARGE SCALE GENOMIC DNA]</scope>
    <source>
        <strain evidence="5">R-45383</strain>
    </source>
</reference>
<feature type="region of interest" description="Disordered" evidence="3">
    <location>
        <begin position="1"/>
        <end position="26"/>
    </location>
</feature>
<comment type="caution">
    <text evidence="4">The sequence shown here is derived from an EMBL/GenBank/DDBJ whole genome shotgun (WGS) entry which is preliminary data.</text>
</comment>
<dbReference type="PANTHER" id="PTHR43531">
    <property type="entry name" value="PROTEIN ICFG"/>
    <property type="match status" value="1"/>
</dbReference>
<feature type="compositionally biased region" description="Low complexity" evidence="3">
    <location>
        <begin position="12"/>
        <end position="24"/>
    </location>
</feature>
<keyword evidence="5" id="KW-1185">Reference proteome</keyword>
<evidence type="ECO:0000256" key="1">
    <source>
        <dbReference type="ARBA" id="ARBA00022500"/>
    </source>
</evidence>
<dbReference type="STRING" id="702114.A1355_24035"/>
<evidence type="ECO:0000256" key="2">
    <source>
        <dbReference type="ARBA" id="ARBA00029447"/>
    </source>
</evidence>
<evidence type="ECO:0000256" key="3">
    <source>
        <dbReference type="SAM" id="MobiDB-lite"/>
    </source>
</evidence>
<dbReference type="SUPFAM" id="SSF58104">
    <property type="entry name" value="Methyl-accepting chemotaxis protein (MCP) signaling domain"/>
    <property type="match status" value="1"/>
</dbReference>
<keyword evidence="1" id="KW-0145">Chemotaxis</keyword>
<comment type="similarity">
    <text evidence="2">Belongs to the methyl-accepting chemotaxis (MCP) protein family.</text>
</comment>